<dbReference type="PROSITE" id="PS50893">
    <property type="entry name" value="ABC_TRANSPORTER_2"/>
    <property type="match status" value="1"/>
</dbReference>
<evidence type="ECO:0000256" key="5">
    <source>
        <dbReference type="ARBA" id="ARBA00022840"/>
    </source>
</evidence>
<dbReference type="InterPro" id="IPR013611">
    <property type="entry name" value="Transp-assoc_OB_typ2"/>
</dbReference>
<accession>A0A7W6D7H7</accession>
<dbReference type="PANTHER" id="PTHR43875:SF1">
    <property type="entry name" value="OSMOPROTECTIVE COMPOUNDS UPTAKE ATP-BINDING PROTEIN GGTA"/>
    <property type="match status" value="1"/>
</dbReference>
<comment type="subcellular location">
    <subcellularLocation>
        <location evidence="1">Cell inner membrane</location>
        <topology evidence="1">Peripheral membrane protein</topology>
    </subcellularLocation>
</comment>
<evidence type="ECO:0000256" key="4">
    <source>
        <dbReference type="ARBA" id="ARBA00022741"/>
    </source>
</evidence>
<evidence type="ECO:0000313" key="7">
    <source>
        <dbReference type="EMBL" id="MBB3975660.1"/>
    </source>
</evidence>
<dbReference type="EMBL" id="JACIEE010000002">
    <property type="protein sequence ID" value="MBB3975660.1"/>
    <property type="molecule type" value="Genomic_DNA"/>
</dbReference>
<gene>
    <name evidence="7" type="ORF">GGQ64_000847</name>
</gene>
<dbReference type="InterPro" id="IPR003593">
    <property type="entry name" value="AAA+_ATPase"/>
</dbReference>
<keyword evidence="7" id="KW-0762">Sugar transport</keyword>
<evidence type="ECO:0000256" key="2">
    <source>
        <dbReference type="ARBA" id="ARBA00005417"/>
    </source>
</evidence>
<dbReference type="InterPro" id="IPR008995">
    <property type="entry name" value="Mo/tungstate-bd_C_term_dom"/>
</dbReference>
<dbReference type="RefSeq" id="WP_183799561.1">
    <property type="nucleotide sequence ID" value="NZ_JACIEE010000002.1"/>
</dbReference>
<dbReference type="PROSITE" id="PS00211">
    <property type="entry name" value="ABC_TRANSPORTER_1"/>
    <property type="match status" value="1"/>
</dbReference>
<dbReference type="InterPro" id="IPR047641">
    <property type="entry name" value="ABC_transpr_MalK/UgpC-like"/>
</dbReference>
<dbReference type="FunFam" id="3.40.50.300:FF:000042">
    <property type="entry name" value="Maltose/maltodextrin ABC transporter, ATP-binding protein"/>
    <property type="match status" value="1"/>
</dbReference>
<dbReference type="Pfam" id="PF08402">
    <property type="entry name" value="TOBE_2"/>
    <property type="match status" value="1"/>
</dbReference>
<dbReference type="InterPro" id="IPR003439">
    <property type="entry name" value="ABC_transporter-like_ATP-bd"/>
</dbReference>
<dbReference type="GO" id="GO:0140359">
    <property type="term" value="F:ABC-type transporter activity"/>
    <property type="evidence" value="ECO:0007669"/>
    <property type="project" value="UniProtKB-ARBA"/>
</dbReference>
<dbReference type="Gene3D" id="2.40.50.140">
    <property type="entry name" value="Nucleic acid-binding proteins"/>
    <property type="match status" value="1"/>
</dbReference>
<evidence type="ECO:0000256" key="1">
    <source>
        <dbReference type="ARBA" id="ARBA00004417"/>
    </source>
</evidence>
<name>A0A7W6D7H7_9HYPH</name>
<organism evidence="7 8">
    <name type="scientific">Mycoplana azooxidifex</name>
    <dbReference type="NCBI Taxonomy" id="1636188"/>
    <lineage>
        <taxon>Bacteria</taxon>
        <taxon>Pseudomonadati</taxon>
        <taxon>Pseudomonadota</taxon>
        <taxon>Alphaproteobacteria</taxon>
        <taxon>Hyphomicrobiales</taxon>
        <taxon>Rhizobiaceae</taxon>
        <taxon>Mycoplana</taxon>
    </lineage>
</organism>
<dbReference type="GO" id="GO:0016887">
    <property type="term" value="F:ATP hydrolysis activity"/>
    <property type="evidence" value="ECO:0007669"/>
    <property type="project" value="InterPro"/>
</dbReference>
<dbReference type="AlphaFoldDB" id="A0A7W6D7H7"/>
<keyword evidence="5 7" id="KW-0067">ATP-binding</keyword>
<dbReference type="InterPro" id="IPR027417">
    <property type="entry name" value="P-loop_NTPase"/>
</dbReference>
<sequence length="389" mass="41724">MSALSLRNIEKSFGGNHILKGVTLDAGPGEFIALVGPSGCGKSTLLRILAGLETADSGDILIAGRDMTAAHAADRNIAMVFQSYALYPHLTAAQNIAVPLVMRRLTRARRLPFLGRMMPGQRKAVADIHRDVRDMAASLKIDHLLDRKPGQMSGGQRQRVALARAMVRRPSIFLMDEPLSNLDANLRVHARGEIVDLHRRAGVPTLYVTHDQAEALSMADRVAVMIGGSLLQLASPQVIYEDPQHVEVAKFIGQPRINLIASQVEDGATVALGGTRCRLVDRAAAAGSAVTLGIRPEFVSVSRQGNEGLPARIERLEFLGSEVIVYCRLDAIGETMVAKVTPAEGADLSPGVPVRLTADARHIFVFSKDGSRLAAAPLSSIVTREALHG</sequence>
<dbReference type="InterPro" id="IPR012340">
    <property type="entry name" value="NA-bd_OB-fold"/>
</dbReference>
<dbReference type="Proteomes" id="UP000574761">
    <property type="component" value="Unassembled WGS sequence"/>
</dbReference>
<dbReference type="InterPro" id="IPR017871">
    <property type="entry name" value="ABC_transporter-like_CS"/>
</dbReference>
<keyword evidence="8" id="KW-1185">Reference proteome</keyword>
<dbReference type="Gene3D" id="2.40.50.100">
    <property type="match status" value="1"/>
</dbReference>
<dbReference type="SUPFAM" id="SSF50331">
    <property type="entry name" value="MOP-like"/>
    <property type="match status" value="1"/>
</dbReference>
<dbReference type="PANTHER" id="PTHR43875">
    <property type="entry name" value="MALTODEXTRIN IMPORT ATP-BINDING PROTEIN MSMX"/>
    <property type="match status" value="1"/>
</dbReference>
<comment type="similarity">
    <text evidence="2">Belongs to the ABC transporter superfamily.</text>
</comment>
<dbReference type="GO" id="GO:0005524">
    <property type="term" value="F:ATP binding"/>
    <property type="evidence" value="ECO:0007669"/>
    <property type="project" value="UniProtKB-KW"/>
</dbReference>
<comment type="caution">
    <text evidence="7">The sequence shown here is derived from an EMBL/GenBank/DDBJ whole genome shotgun (WGS) entry which is preliminary data.</text>
</comment>
<keyword evidence="4" id="KW-0547">Nucleotide-binding</keyword>
<dbReference type="Gene3D" id="3.40.50.300">
    <property type="entry name" value="P-loop containing nucleotide triphosphate hydrolases"/>
    <property type="match status" value="1"/>
</dbReference>
<evidence type="ECO:0000259" key="6">
    <source>
        <dbReference type="PROSITE" id="PS50893"/>
    </source>
</evidence>
<evidence type="ECO:0000256" key="3">
    <source>
        <dbReference type="ARBA" id="ARBA00022448"/>
    </source>
</evidence>
<reference evidence="7 8" key="1">
    <citation type="submission" date="2020-08" db="EMBL/GenBank/DDBJ databases">
        <title>Genomic Encyclopedia of Type Strains, Phase IV (KMG-IV): sequencing the most valuable type-strain genomes for metagenomic binning, comparative biology and taxonomic classification.</title>
        <authorList>
            <person name="Goeker M."/>
        </authorList>
    </citation>
    <scope>NUCLEOTIDE SEQUENCE [LARGE SCALE GENOMIC DNA]</scope>
    <source>
        <strain evidence="7 8">DSM 100211</strain>
    </source>
</reference>
<dbReference type="GO" id="GO:0055052">
    <property type="term" value="C:ATP-binding cassette (ABC) transporter complex, substrate-binding subunit-containing"/>
    <property type="evidence" value="ECO:0007669"/>
    <property type="project" value="TreeGrafter"/>
</dbReference>
<proteinExistence type="inferred from homology"/>
<keyword evidence="3" id="KW-0813">Transport</keyword>
<dbReference type="SUPFAM" id="SSF52540">
    <property type="entry name" value="P-loop containing nucleoside triphosphate hydrolases"/>
    <property type="match status" value="1"/>
</dbReference>
<evidence type="ECO:0000313" key="8">
    <source>
        <dbReference type="Proteomes" id="UP000574761"/>
    </source>
</evidence>
<dbReference type="SMART" id="SM00382">
    <property type="entry name" value="AAA"/>
    <property type="match status" value="1"/>
</dbReference>
<feature type="domain" description="ABC transporter" evidence="6">
    <location>
        <begin position="4"/>
        <end position="252"/>
    </location>
</feature>
<protein>
    <submittedName>
        <fullName evidence="7">Multiple sugar transport system ATP-binding protein</fullName>
    </submittedName>
</protein>
<dbReference type="Pfam" id="PF00005">
    <property type="entry name" value="ABC_tran"/>
    <property type="match status" value="1"/>
</dbReference>